<dbReference type="SUPFAM" id="SSF57903">
    <property type="entry name" value="FYVE/PHD zinc finger"/>
    <property type="match status" value="1"/>
</dbReference>
<keyword evidence="6" id="KW-1185">Reference proteome</keyword>
<feature type="domain" description="Zinc finger PHD-type" evidence="4">
    <location>
        <begin position="59"/>
        <end position="155"/>
    </location>
</feature>
<dbReference type="InterPro" id="IPR011011">
    <property type="entry name" value="Znf_FYVE_PHD"/>
</dbReference>
<dbReference type="EMBL" id="KQ965765">
    <property type="protein sequence ID" value="KXS14904.1"/>
    <property type="molecule type" value="Genomic_DNA"/>
</dbReference>
<dbReference type="Pfam" id="PF00628">
    <property type="entry name" value="PHD"/>
    <property type="match status" value="1"/>
</dbReference>
<dbReference type="GO" id="GO:0008270">
    <property type="term" value="F:zinc ion binding"/>
    <property type="evidence" value="ECO:0007669"/>
    <property type="project" value="UniProtKB-KW"/>
</dbReference>
<evidence type="ECO:0000313" key="5">
    <source>
        <dbReference type="EMBL" id="KXS14904.1"/>
    </source>
</evidence>
<sequence>MEGINPQSYELPQYVRRVFRDVVRLPSNGQYTDLQEYDVTKMEIGSKALKANRGSIKSLCYHCAESSLKGQLIQCDFCHLWWHLHCVDPPLTSIPNNGVIWLDAADSSAVVREAGIRLGGSSNDVDSGELTDSGSSPAYGDVVGLRKKWMCPCHSQHVQQKRRHTVRGDKIITANDRPSKERWNDGNVDIINTEPEWAYGSEGVRKRSIDKDLWSLGDCTEFTIDNVRYRVPERRVKLEFFGKALSMSDGGAINLGVEEDPLARFSDSTPTPYYTRIEELYPPSDRILESTPLVDSSNVSPFREEDDVEVWLTGLAAFQADIARHLRKRRLNAAPRKMEFDQLVQTAQSELERESHAKTDE</sequence>
<dbReference type="Proteomes" id="UP000070544">
    <property type="component" value="Unassembled WGS sequence"/>
</dbReference>
<dbReference type="SMART" id="SM00249">
    <property type="entry name" value="PHD"/>
    <property type="match status" value="1"/>
</dbReference>
<dbReference type="InterPro" id="IPR052819">
    <property type="entry name" value="Chromatin_regulatory_protein"/>
</dbReference>
<evidence type="ECO:0000256" key="3">
    <source>
        <dbReference type="ARBA" id="ARBA00022833"/>
    </source>
</evidence>
<accession>A0A139AE88</accession>
<dbReference type="InterPro" id="IPR001965">
    <property type="entry name" value="Znf_PHD"/>
</dbReference>
<dbReference type="OrthoDB" id="5876363at2759"/>
<name>A0A139AE88_GONPJ</name>
<keyword evidence="1" id="KW-0479">Metal-binding</keyword>
<dbReference type="GO" id="GO:0006357">
    <property type="term" value="P:regulation of transcription by RNA polymerase II"/>
    <property type="evidence" value="ECO:0007669"/>
    <property type="project" value="TreeGrafter"/>
</dbReference>
<dbReference type="InterPro" id="IPR019787">
    <property type="entry name" value="Znf_PHD-finger"/>
</dbReference>
<keyword evidence="2" id="KW-0863">Zinc-finger</keyword>
<dbReference type="PANTHER" id="PTHR47636">
    <property type="entry name" value="TRANSCRIPTIONAL REGULATORY PROTEIN RCO1"/>
    <property type="match status" value="1"/>
</dbReference>
<dbReference type="GO" id="GO:0032221">
    <property type="term" value="C:Rpd3S complex"/>
    <property type="evidence" value="ECO:0007669"/>
    <property type="project" value="TreeGrafter"/>
</dbReference>
<dbReference type="Gene3D" id="2.30.30.1150">
    <property type="match status" value="1"/>
</dbReference>
<gene>
    <name evidence="5" type="ORF">M427DRAFT_331943</name>
</gene>
<proteinExistence type="predicted"/>
<keyword evidence="3" id="KW-0862">Zinc</keyword>
<evidence type="ECO:0000256" key="2">
    <source>
        <dbReference type="ARBA" id="ARBA00022771"/>
    </source>
</evidence>
<dbReference type="PANTHER" id="PTHR47636:SF1">
    <property type="entry name" value="TRANSCRIPTIONAL REGULATORY PROTEIN RCO1"/>
    <property type="match status" value="1"/>
</dbReference>
<evidence type="ECO:0000259" key="4">
    <source>
        <dbReference type="SMART" id="SM00249"/>
    </source>
</evidence>
<evidence type="ECO:0000256" key="1">
    <source>
        <dbReference type="ARBA" id="ARBA00022723"/>
    </source>
</evidence>
<dbReference type="STRING" id="1344416.A0A139AE88"/>
<protein>
    <recommendedName>
        <fullName evidence="4">Zinc finger PHD-type domain-containing protein</fullName>
    </recommendedName>
</protein>
<dbReference type="AlphaFoldDB" id="A0A139AE88"/>
<evidence type="ECO:0000313" key="6">
    <source>
        <dbReference type="Proteomes" id="UP000070544"/>
    </source>
</evidence>
<reference evidence="5 6" key="1">
    <citation type="journal article" date="2015" name="Genome Biol. Evol.">
        <title>Phylogenomic analyses indicate that early fungi evolved digesting cell walls of algal ancestors of land plants.</title>
        <authorList>
            <person name="Chang Y."/>
            <person name="Wang S."/>
            <person name="Sekimoto S."/>
            <person name="Aerts A.L."/>
            <person name="Choi C."/>
            <person name="Clum A."/>
            <person name="LaButti K.M."/>
            <person name="Lindquist E.A."/>
            <person name="Yee Ngan C."/>
            <person name="Ohm R.A."/>
            <person name="Salamov A.A."/>
            <person name="Grigoriev I.V."/>
            <person name="Spatafora J.W."/>
            <person name="Berbee M.L."/>
        </authorList>
    </citation>
    <scope>NUCLEOTIDE SEQUENCE [LARGE SCALE GENOMIC DNA]</scope>
    <source>
        <strain evidence="5 6">JEL478</strain>
    </source>
</reference>
<organism evidence="5 6">
    <name type="scientific">Gonapodya prolifera (strain JEL478)</name>
    <name type="common">Monoblepharis prolifera</name>
    <dbReference type="NCBI Taxonomy" id="1344416"/>
    <lineage>
        <taxon>Eukaryota</taxon>
        <taxon>Fungi</taxon>
        <taxon>Fungi incertae sedis</taxon>
        <taxon>Chytridiomycota</taxon>
        <taxon>Chytridiomycota incertae sedis</taxon>
        <taxon>Monoblepharidomycetes</taxon>
        <taxon>Monoblepharidales</taxon>
        <taxon>Gonapodyaceae</taxon>
        <taxon>Gonapodya</taxon>
    </lineage>
</organism>